<comment type="caution">
    <text evidence="1">The sequence shown here is derived from an EMBL/GenBank/DDBJ whole genome shotgun (WGS) entry which is preliminary data.</text>
</comment>
<dbReference type="Proteomes" id="UP001153076">
    <property type="component" value="Unassembled WGS sequence"/>
</dbReference>
<evidence type="ECO:0000313" key="2">
    <source>
        <dbReference type="Proteomes" id="UP001153076"/>
    </source>
</evidence>
<organism evidence="1 2">
    <name type="scientific">Carnegiea gigantea</name>
    <dbReference type="NCBI Taxonomy" id="171969"/>
    <lineage>
        <taxon>Eukaryota</taxon>
        <taxon>Viridiplantae</taxon>
        <taxon>Streptophyta</taxon>
        <taxon>Embryophyta</taxon>
        <taxon>Tracheophyta</taxon>
        <taxon>Spermatophyta</taxon>
        <taxon>Magnoliopsida</taxon>
        <taxon>eudicotyledons</taxon>
        <taxon>Gunneridae</taxon>
        <taxon>Pentapetalae</taxon>
        <taxon>Caryophyllales</taxon>
        <taxon>Cactineae</taxon>
        <taxon>Cactaceae</taxon>
        <taxon>Cactoideae</taxon>
        <taxon>Echinocereeae</taxon>
        <taxon>Carnegiea</taxon>
    </lineage>
</organism>
<reference evidence="1" key="1">
    <citation type="submission" date="2022-04" db="EMBL/GenBank/DDBJ databases">
        <title>Carnegiea gigantea Genome sequencing and assembly v2.</title>
        <authorList>
            <person name="Copetti D."/>
            <person name="Sanderson M.J."/>
            <person name="Burquez A."/>
            <person name="Wojciechowski M.F."/>
        </authorList>
    </citation>
    <scope>NUCLEOTIDE SEQUENCE</scope>
    <source>
        <strain evidence="1">SGP5-SGP5p</strain>
        <tissue evidence="1">Aerial part</tissue>
    </source>
</reference>
<proteinExistence type="predicted"/>
<dbReference type="EMBL" id="JAKOGI010000472">
    <property type="protein sequence ID" value="KAJ8434512.1"/>
    <property type="molecule type" value="Genomic_DNA"/>
</dbReference>
<keyword evidence="2" id="KW-1185">Reference proteome</keyword>
<sequence>MEYDPTKLRTRMSPYGLCNFLPSISNEQKRDITKLEFAFLLTLRVDKIPSRLARWLVENFDTCSNDELRISEKYVYITMGFPRGSKPIQEAKKGDNGEYAQVLDEWKAQWPVDLKEVKDLNWCEFMIDSLISCTDKWKRVSQSVQVESPNQGGNGGIRGFRSGGQSSPDFHIQRSPNLGSKSLAGDAVGDCLPLRKKMPAPHFRSLFFIRHIDALKSLTIQEKQVPDWAFLSLDEVHYDSFPKGCHCVTVWRERESVTGRNEGFRV</sequence>
<dbReference type="AlphaFoldDB" id="A0A9Q1K0R0"/>
<accession>A0A9Q1K0R0</accession>
<name>A0A9Q1K0R0_9CARY</name>
<protein>
    <submittedName>
        <fullName evidence="1">Uncharacterized protein</fullName>
    </submittedName>
</protein>
<gene>
    <name evidence="1" type="ORF">Cgig2_030135</name>
</gene>
<evidence type="ECO:0000313" key="1">
    <source>
        <dbReference type="EMBL" id="KAJ8434512.1"/>
    </source>
</evidence>